<evidence type="ECO:0000313" key="3">
    <source>
        <dbReference type="EMBL" id="OGY73331.1"/>
    </source>
</evidence>
<dbReference type="InterPro" id="IPR037024">
    <property type="entry name" value="NiFe_Hase_small_N_sf"/>
</dbReference>
<dbReference type="PANTHER" id="PTHR42845">
    <property type="entry name" value="COENZYME F420-REDUCING HYDROGENASE, GAMMA SUBUNIT"/>
    <property type="match status" value="1"/>
</dbReference>
<reference evidence="3 4" key="1">
    <citation type="journal article" date="2016" name="Nat. Commun.">
        <title>Thousands of microbial genomes shed light on interconnected biogeochemical processes in an aquifer system.</title>
        <authorList>
            <person name="Anantharaman K."/>
            <person name="Brown C.T."/>
            <person name="Hug L.A."/>
            <person name="Sharon I."/>
            <person name="Castelle C.J."/>
            <person name="Probst A.J."/>
            <person name="Thomas B.C."/>
            <person name="Singh A."/>
            <person name="Wilkins M.J."/>
            <person name="Karaoz U."/>
            <person name="Brodie E.L."/>
            <person name="Williams K.H."/>
            <person name="Hubbard S.S."/>
            <person name="Banfield J.F."/>
        </authorList>
    </citation>
    <scope>NUCLEOTIDE SEQUENCE [LARGE SCALE GENOMIC DNA]</scope>
</reference>
<evidence type="ECO:0000313" key="4">
    <source>
        <dbReference type="Proteomes" id="UP000178315"/>
    </source>
</evidence>
<sequence>MNTKKLKIGWFSFSCCEDSTIMFTELLNDHFDEWAKLVEFKHIRVLKSRNVLEDIDVAFIEGAITSESEEKEVKKIRAVSKRVVTIGSCATTGLPSGQRNQFDADTQASIQFLLDRFAQSEKVRSVPEVIQVDDKVPGCPMNEQKFLSVLNKYLEEFGVCTPKT</sequence>
<dbReference type="AlphaFoldDB" id="A0A1G2A946"/>
<comment type="caution">
    <text evidence="3">The sequence shown here is derived from an EMBL/GenBank/DDBJ whole genome shotgun (WGS) entry which is preliminary data.</text>
</comment>
<dbReference type="EMBL" id="MHJU01000013">
    <property type="protein sequence ID" value="OGY73331.1"/>
    <property type="molecule type" value="Genomic_DNA"/>
</dbReference>
<protein>
    <recommendedName>
        <fullName evidence="2">NADH:ubiquinone oxidoreductase-like 20kDa subunit domain-containing protein</fullName>
    </recommendedName>
</protein>
<dbReference type="InterPro" id="IPR006137">
    <property type="entry name" value="NADH_UbQ_OxRdtase-like_20kDa"/>
</dbReference>
<organism evidence="3 4">
    <name type="scientific">Candidatus Jacksonbacteria bacterium RIFCSPLOWO2_02_FULL_44_20</name>
    <dbReference type="NCBI Taxonomy" id="1798460"/>
    <lineage>
        <taxon>Bacteria</taxon>
        <taxon>Candidatus Jacksoniibacteriota</taxon>
    </lineage>
</organism>
<dbReference type="Gene3D" id="3.40.50.700">
    <property type="entry name" value="NADH:ubiquinone oxidoreductase-like, 20kDa subunit"/>
    <property type="match status" value="1"/>
</dbReference>
<dbReference type="GO" id="GO:0016491">
    <property type="term" value="F:oxidoreductase activity"/>
    <property type="evidence" value="ECO:0007669"/>
    <property type="project" value="UniProtKB-KW"/>
</dbReference>
<gene>
    <name evidence="3" type="ORF">A3H61_00200</name>
</gene>
<evidence type="ECO:0000259" key="2">
    <source>
        <dbReference type="Pfam" id="PF01058"/>
    </source>
</evidence>
<name>A0A1G2A946_9BACT</name>
<dbReference type="PANTHER" id="PTHR42845:SF1">
    <property type="entry name" value="HYDROGENASE SMALL SUBUNIT"/>
    <property type="match status" value="1"/>
</dbReference>
<dbReference type="SUPFAM" id="SSF56770">
    <property type="entry name" value="HydA/Nqo6-like"/>
    <property type="match status" value="1"/>
</dbReference>
<feature type="domain" description="NADH:ubiquinone oxidoreductase-like 20kDa subunit" evidence="2">
    <location>
        <begin position="20"/>
        <end position="152"/>
    </location>
</feature>
<dbReference type="GO" id="GO:0051536">
    <property type="term" value="F:iron-sulfur cluster binding"/>
    <property type="evidence" value="ECO:0007669"/>
    <property type="project" value="InterPro"/>
</dbReference>
<evidence type="ECO:0000256" key="1">
    <source>
        <dbReference type="ARBA" id="ARBA00023002"/>
    </source>
</evidence>
<accession>A0A1G2A946</accession>
<dbReference type="Pfam" id="PF01058">
    <property type="entry name" value="Oxidored_q6"/>
    <property type="match status" value="1"/>
</dbReference>
<dbReference type="Proteomes" id="UP000178315">
    <property type="component" value="Unassembled WGS sequence"/>
</dbReference>
<keyword evidence="1" id="KW-0560">Oxidoreductase</keyword>
<dbReference type="InterPro" id="IPR051349">
    <property type="entry name" value="Hydrogenase_assoc-protein"/>
</dbReference>
<proteinExistence type="predicted"/>